<dbReference type="KEGG" id="fcy:FRACYDRAFT_251142"/>
<feature type="domain" description="LicD/FKTN/FKRP nucleotidyltransferase" evidence="1">
    <location>
        <begin position="249"/>
        <end position="334"/>
    </location>
</feature>
<organism evidence="2 3">
    <name type="scientific">Fragilariopsis cylindrus CCMP1102</name>
    <dbReference type="NCBI Taxonomy" id="635003"/>
    <lineage>
        <taxon>Eukaryota</taxon>
        <taxon>Sar</taxon>
        <taxon>Stramenopiles</taxon>
        <taxon>Ochrophyta</taxon>
        <taxon>Bacillariophyta</taxon>
        <taxon>Bacillariophyceae</taxon>
        <taxon>Bacillariophycidae</taxon>
        <taxon>Bacillariales</taxon>
        <taxon>Bacillariaceae</taxon>
        <taxon>Fragilariopsis</taxon>
    </lineage>
</organism>
<keyword evidence="3" id="KW-1185">Reference proteome</keyword>
<dbReference type="Gene3D" id="3.60.10.10">
    <property type="entry name" value="Endonuclease/exonuclease/phosphatase"/>
    <property type="match status" value="1"/>
</dbReference>
<evidence type="ECO:0000313" key="3">
    <source>
        <dbReference type="Proteomes" id="UP000095751"/>
    </source>
</evidence>
<name>A0A1E7ENF6_9STRA</name>
<dbReference type="PANTHER" id="PTHR43404">
    <property type="entry name" value="LIPOPOLYSACCHARIDE CHOLINEPHOSPHOTRANSFERASE LICD"/>
    <property type="match status" value="1"/>
</dbReference>
<dbReference type="PANTHER" id="PTHR43404:SF2">
    <property type="entry name" value="LIPOPOLYSACCHARIDE CHOLINEPHOSPHOTRANSFERASE LICD"/>
    <property type="match status" value="1"/>
</dbReference>
<dbReference type="InParanoid" id="A0A1E7ENF6"/>
<dbReference type="EMBL" id="KV784386">
    <property type="protein sequence ID" value="OEU07337.1"/>
    <property type="molecule type" value="Genomic_DNA"/>
</dbReference>
<dbReference type="OrthoDB" id="200415at2759"/>
<dbReference type="Pfam" id="PF04991">
    <property type="entry name" value="LicD"/>
    <property type="match status" value="1"/>
</dbReference>
<dbReference type="InterPro" id="IPR007074">
    <property type="entry name" value="LicD/FKTN/FKRP_NTP_transf"/>
</dbReference>
<evidence type="ECO:0000259" key="1">
    <source>
        <dbReference type="Pfam" id="PF04991"/>
    </source>
</evidence>
<sequence length="846" mass="95531">MVRLKKRIERVNKKNRWMRKAVFAFIFLLVLYGFLSDVRHLTSLTSIKNEISYVREDREETVIIKAEQGDNTMKDQISPENVDKKTEGESAEGIVNTRLSEAKEVSEGFLKEHILAIRTDQKEVTASHIHDQNARAPWDPIAAGERGHSTFQKYCHSEINATGCKDSLPLDLCLRMKVTKQQIEVSESCSFILNPCQPNRKKSKECSDATIFTNSLTDVETKEVENLLALVDQASFIGFDTSDKDDQPLNYWMTAGSMIGSLAHHGMIPWDDDVDIYVRKEHMDSLFKNIKSLGLSVRLVGKDINSVFKVYNASLAPIPKRIHTYPYIDVFPVDCSDGLNCIEYNSVAKNSAPVDSIFPLKRRPFGRLSMPFPVKVKEIVENRYGLNFKKYCKKGAYNHRKERFTGRQNYHSMNCSDMLLPPPFVFDRFDAITNHTLQTADIYTPWAEDFPNLNVEHIVNDGGKRLSSVVYDDGNEIRRSYADGLLQMDDNAVTYSIPSLLPNHQQKLVPFLVEERLSFRSNRAGRSAKEINLEVLPVLDRVVISNEYGFPSHDIESANISAENSKILHVGEWNAARGFDWDVFPNFYPIADIIILNGMDLGMARSGNRDTTKAMSKFLKMNYAYGVEFLELTNGNKEEINITMGKSNLIGYHGNAVLTKWPIIESKIVRLHPLYDLLFEEKSSGIAKGERRLGGRMALFTLIQTSDFGDILAISIHAHAGSKQHLLKSDAKLMCDEIQKYSTTNVIIGGDIASPIPQNLVSDCGFFALEKTNSQKGGKGSRLMPTWRLVCPDGNEPRTARYPTRGDFILVKGSGFDVDSNLTEANTIYPYRKHEGSNGSKPSEYY</sequence>
<dbReference type="InterPro" id="IPR036691">
    <property type="entry name" value="Endo/exonu/phosph_ase_sf"/>
</dbReference>
<protein>
    <recommendedName>
        <fullName evidence="1">LicD/FKTN/FKRP nucleotidyltransferase domain-containing protein</fullName>
    </recommendedName>
</protein>
<gene>
    <name evidence="2" type="ORF">FRACYDRAFT_251142</name>
</gene>
<dbReference type="GO" id="GO:0009100">
    <property type="term" value="P:glycoprotein metabolic process"/>
    <property type="evidence" value="ECO:0007669"/>
    <property type="project" value="UniProtKB-ARBA"/>
</dbReference>
<evidence type="ECO:0000313" key="2">
    <source>
        <dbReference type="EMBL" id="OEU07337.1"/>
    </source>
</evidence>
<dbReference type="SUPFAM" id="SSF56219">
    <property type="entry name" value="DNase I-like"/>
    <property type="match status" value="1"/>
</dbReference>
<proteinExistence type="predicted"/>
<dbReference type="InterPro" id="IPR052942">
    <property type="entry name" value="LPS_cholinephosphotransferase"/>
</dbReference>
<dbReference type="AlphaFoldDB" id="A0A1E7ENF6"/>
<accession>A0A1E7ENF6</accession>
<reference evidence="2 3" key="1">
    <citation type="submission" date="2016-09" db="EMBL/GenBank/DDBJ databases">
        <title>Extensive genetic diversity and differential bi-allelic expression allows diatom success in the polar Southern Ocean.</title>
        <authorList>
            <consortium name="DOE Joint Genome Institute"/>
            <person name="Mock T."/>
            <person name="Otillar R.P."/>
            <person name="Strauss J."/>
            <person name="Dupont C."/>
            <person name="Frickenhaus S."/>
            <person name="Maumus F."/>
            <person name="Mcmullan M."/>
            <person name="Sanges R."/>
            <person name="Schmutz J."/>
            <person name="Toseland A."/>
            <person name="Valas R."/>
            <person name="Veluchamy A."/>
            <person name="Ward B.J."/>
            <person name="Allen A."/>
            <person name="Barry K."/>
            <person name="Falciatore A."/>
            <person name="Ferrante M."/>
            <person name="Fortunato A.E."/>
            <person name="Gloeckner G."/>
            <person name="Gruber A."/>
            <person name="Hipkin R."/>
            <person name="Janech M."/>
            <person name="Kroth P."/>
            <person name="Leese F."/>
            <person name="Lindquist E."/>
            <person name="Lyon B.R."/>
            <person name="Martin J."/>
            <person name="Mayer C."/>
            <person name="Parker M."/>
            <person name="Quesneville H."/>
            <person name="Raymond J."/>
            <person name="Uhlig C."/>
            <person name="Valentin K.U."/>
            <person name="Worden A.Z."/>
            <person name="Armbrust E.V."/>
            <person name="Bowler C."/>
            <person name="Green B."/>
            <person name="Moulton V."/>
            <person name="Van Oosterhout C."/>
            <person name="Grigoriev I."/>
        </authorList>
    </citation>
    <scope>NUCLEOTIDE SEQUENCE [LARGE SCALE GENOMIC DNA]</scope>
    <source>
        <strain evidence="2 3">CCMP1102</strain>
    </source>
</reference>
<dbReference type="Proteomes" id="UP000095751">
    <property type="component" value="Unassembled WGS sequence"/>
</dbReference>